<dbReference type="GO" id="GO:0003735">
    <property type="term" value="F:structural constituent of ribosome"/>
    <property type="evidence" value="ECO:0007669"/>
    <property type="project" value="InterPro"/>
</dbReference>
<keyword evidence="6" id="KW-1185">Reference proteome</keyword>
<dbReference type="GO" id="GO:0005762">
    <property type="term" value="C:mitochondrial large ribosomal subunit"/>
    <property type="evidence" value="ECO:0007669"/>
    <property type="project" value="TreeGrafter"/>
</dbReference>
<proteinExistence type="inferred from homology"/>
<evidence type="ECO:0000256" key="1">
    <source>
        <dbReference type="ARBA" id="ARBA00006540"/>
    </source>
</evidence>
<evidence type="ECO:0000256" key="2">
    <source>
        <dbReference type="ARBA" id="ARBA00022980"/>
    </source>
</evidence>
<dbReference type="PANTHER" id="PTHR11229:SF8">
    <property type="entry name" value="LARGE RIBOSOMAL SUBUNIT PROTEIN UL3M"/>
    <property type="match status" value="1"/>
</dbReference>
<dbReference type="FunFam" id="2.40.30.10:FF:000004">
    <property type="entry name" value="50S ribosomal protein L3"/>
    <property type="match status" value="1"/>
</dbReference>
<sequence>MPYFVGLTRLERLQNKNDQQQPTMPPRVPLNWASLPSLFLLPAALRSLPCQSQQTRGIRSILGKKPLKASRFDIASKKPPKATSAGNALARKEYTIPHRTGVLATKKGMTAMFDPETGIRTPCTVLQLDRCQVISHKTRDIHGYWAVQIGTGVRAAKNITRPELGHYAKHGVSPKQKVMEFRVKGADGLPPVGVELKADWFKVGQYVDTQSKNRGFGFAGGMKKWGWKGQPASHGNSLAHRIMGSSGGSQGSGSRVHPGKRMAGRMGGINHTVQNLRVMQVDEDNGIIAVKGCVSGPKYCIVKIQDSKKKPEQVAKLGLPSVSMLASIPEAGADVGEEARA</sequence>
<dbReference type="GO" id="GO:0006412">
    <property type="term" value="P:translation"/>
    <property type="evidence" value="ECO:0007669"/>
    <property type="project" value="InterPro"/>
</dbReference>
<dbReference type="EMBL" id="WNWR01000161">
    <property type="protein sequence ID" value="KAE9989932.1"/>
    <property type="molecule type" value="Genomic_DNA"/>
</dbReference>
<comment type="similarity">
    <text evidence="1">Belongs to the universal ribosomal protein uL3 family.</text>
</comment>
<dbReference type="SUPFAM" id="SSF50447">
    <property type="entry name" value="Translation proteins"/>
    <property type="match status" value="1"/>
</dbReference>
<keyword evidence="3" id="KW-0687">Ribonucleoprotein</keyword>
<accession>A0A8H3VM29</accession>
<dbReference type="InterPro" id="IPR009000">
    <property type="entry name" value="Transl_B-barrel_sf"/>
</dbReference>
<organism evidence="5 6">
    <name type="scientific">Venturia inaequalis</name>
    <name type="common">Apple scab fungus</name>
    <dbReference type="NCBI Taxonomy" id="5025"/>
    <lineage>
        <taxon>Eukaryota</taxon>
        <taxon>Fungi</taxon>
        <taxon>Dikarya</taxon>
        <taxon>Ascomycota</taxon>
        <taxon>Pezizomycotina</taxon>
        <taxon>Dothideomycetes</taxon>
        <taxon>Pleosporomycetidae</taxon>
        <taxon>Venturiales</taxon>
        <taxon>Venturiaceae</taxon>
        <taxon>Venturia</taxon>
    </lineage>
</organism>
<dbReference type="AlphaFoldDB" id="A0A8H3VM29"/>
<evidence type="ECO:0000313" key="6">
    <source>
        <dbReference type="Proteomes" id="UP000490939"/>
    </source>
</evidence>
<dbReference type="PANTHER" id="PTHR11229">
    <property type="entry name" value="50S RIBOSOMAL PROTEIN L3"/>
    <property type="match status" value="1"/>
</dbReference>
<dbReference type="InterPro" id="IPR000597">
    <property type="entry name" value="Ribosomal_uL3"/>
</dbReference>
<dbReference type="Proteomes" id="UP000490939">
    <property type="component" value="Unassembled WGS sequence"/>
</dbReference>
<evidence type="ECO:0000256" key="4">
    <source>
        <dbReference type="ARBA" id="ARBA00035209"/>
    </source>
</evidence>
<keyword evidence="2" id="KW-0689">Ribosomal protein</keyword>
<dbReference type="Gene3D" id="3.30.160.810">
    <property type="match status" value="1"/>
</dbReference>
<dbReference type="Gene3D" id="2.40.30.10">
    <property type="entry name" value="Translation factors"/>
    <property type="match status" value="1"/>
</dbReference>
<protein>
    <recommendedName>
        <fullName evidence="4">Large ribosomal subunit protein uL3m</fullName>
    </recommendedName>
</protein>
<dbReference type="NCBIfam" id="TIGR03625">
    <property type="entry name" value="L3_bact"/>
    <property type="match status" value="1"/>
</dbReference>
<gene>
    <name evidence="5" type="ORF">EG327_002074</name>
</gene>
<dbReference type="InterPro" id="IPR019927">
    <property type="entry name" value="Ribosomal_uL3_bac/org-type"/>
</dbReference>
<reference evidence="5 6" key="1">
    <citation type="submission" date="2019-07" db="EMBL/GenBank/DDBJ databases">
        <title>Venturia inaequalis Genome Resource.</title>
        <authorList>
            <person name="Lichtner F.J."/>
        </authorList>
    </citation>
    <scope>NUCLEOTIDE SEQUENCE [LARGE SCALE GENOMIC DNA]</scope>
    <source>
        <strain evidence="5 6">DMI_063113</strain>
    </source>
</reference>
<comment type="caution">
    <text evidence="5">The sequence shown here is derived from an EMBL/GenBank/DDBJ whole genome shotgun (WGS) entry which is preliminary data.</text>
</comment>
<evidence type="ECO:0000313" key="5">
    <source>
        <dbReference type="EMBL" id="KAE9989932.1"/>
    </source>
</evidence>
<dbReference type="Pfam" id="PF00297">
    <property type="entry name" value="Ribosomal_L3"/>
    <property type="match status" value="1"/>
</dbReference>
<name>A0A8H3VM29_VENIN</name>
<evidence type="ECO:0000256" key="3">
    <source>
        <dbReference type="ARBA" id="ARBA00023274"/>
    </source>
</evidence>
<dbReference type="FunFam" id="3.30.160.810:FF:000001">
    <property type="entry name" value="50S ribosomal protein L3"/>
    <property type="match status" value="1"/>
</dbReference>